<evidence type="ECO:0000313" key="7">
    <source>
        <dbReference type="Proteomes" id="UP000663444"/>
    </source>
</evidence>
<reference evidence="6" key="1">
    <citation type="submission" date="2020-11" db="EMBL/GenBank/DDBJ databases">
        <title>Azospira restricta DSM 18626 genome sequence.</title>
        <authorList>
            <person name="Moe W.M."/>
        </authorList>
    </citation>
    <scope>NUCLEOTIDE SEQUENCE</scope>
    <source>
        <strain evidence="6">DSM 18626</strain>
    </source>
</reference>
<keyword evidence="5" id="KW-0460">Magnesium</keyword>
<dbReference type="InterPro" id="IPR037171">
    <property type="entry name" value="NagB/RpiA_transferase-like"/>
</dbReference>
<evidence type="ECO:0000256" key="2">
    <source>
        <dbReference type="ARBA" id="ARBA00022741"/>
    </source>
</evidence>
<dbReference type="NCBIfam" id="TIGR02727">
    <property type="entry name" value="MTHFS_bact"/>
    <property type="match status" value="1"/>
</dbReference>
<dbReference type="KEGG" id="ares:IWH25_02935"/>
<sequence>MATDRRSADGEFRQKLRREMIARRQALPPAELARRSAAIRAHLDAAFPALAERIVGFCWPVQNEPDLLPLAAALRARGGRVALPVVVRPGEPLAFREWWPEQPLLPDRYDIPTPTDGDFLTPEVLLLPVNAVDAGHYRLGYGGGFFDRTLAALSPRPLAIGVGFDFQRVDSIRPQAHDLPLDAMVTESGCRRPAGEE</sequence>
<keyword evidence="3 5" id="KW-0067">ATP-binding</keyword>
<dbReference type="Proteomes" id="UP000663444">
    <property type="component" value="Chromosome"/>
</dbReference>
<dbReference type="GO" id="GO:0030272">
    <property type="term" value="F:5-formyltetrahydrofolate cyclo-ligase activity"/>
    <property type="evidence" value="ECO:0007669"/>
    <property type="project" value="UniProtKB-EC"/>
</dbReference>
<gene>
    <name evidence="6" type="ORF">IWH25_02935</name>
</gene>
<comment type="similarity">
    <text evidence="1 5">Belongs to the 5-formyltetrahydrofolate cyclo-ligase family.</text>
</comment>
<evidence type="ECO:0000313" key="6">
    <source>
        <dbReference type="EMBL" id="QRJ64323.1"/>
    </source>
</evidence>
<evidence type="ECO:0000256" key="4">
    <source>
        <dbReference type="PIRSR" id="PIRSR006806-1"/>
    </source>
</evidence>
<evidence type="ECO:0000256" key="5">
    <source>
        <dbReference type="RuleBase" id="RU361279"/>
    </source>
</evidence>
<dbReference type="AlphaFoldDB" id="A0A974Y484"/>
<dbReference type="GO" id="GO:0009396">
    <property type="term" value="P:folic acid-containing compound biosynthetic process"/>
    <property type="evidence" value="ECO:0007669"/>
    <property type="project" value="TreeGrafter"/>
</dbReference>
<dbReference type="GO" id="GO:0035999">
    <property type="term" value="P:tetrahydrofolate interconversion"/>
    <property type="evidence" value="ECO:0007669"/>
    <property type="project" value="TreeGrafter"/>
</dbReference>
<dbReference type="EMBL" id="CP064781">
    <property type="protein sequence ID" value="QRJ64323.1"/>
    <property type="molecule type" value="Genomic_DNA"/>
</dbReference>
<proteinExistence type="inferred from homology"/>
<dbReference type="PANTHER" id="PTHR23407:SF1">
    <property type="entry name" value="5-FORMYLTETRAHYDROFOLATE CYCLO-LIGASE"/>
    <property type="match status" value="1"/>
</dbReference>
<dbReference type="RefSeq" id="WP_203387867.1">
    <property type="nucleotide sequence ID" value="NZ_CP064781.1"/>
</dbReference>
<dbReference type="PIRSF" id="PIRSF006806">
    <property type="entry name" value="FTHF_cligase"/>
    <property type="match status" value="1"/>
</dbReference>
<dbReference type="Pfam" id="PF01812">
    <property type="entry name" value="5-FTHF_cyc-lig"/>
    <property type="match status" value="1"/>
</dbReference>
<dbReference type="EC" id="6.3.3.2" evidence="5"/>
<dbReference type="Gene3D" id="3.40.50.10420">
    <property type="entry name" value="NagB/RpiA/CoA transferase-like"/>
    <property type="match status" value="1"/>
</dbReference>
<keyword evidence="2 5" id="KW-0547">Nucleotide-binding</keyword>
<feature type="binding site" evidence="4">
    <location>
        <position position="64"/>
    </location>
    <ligand>
        <name>substrate</name>
    </ligand>
</feature>
<accession>A0A974Y484</accession>
<protein>
    <recommendedName>
        <fullName evidence="5">5-formyltetrahydrofolate cyclo-ligase</fullName>
        <ecNumber evidence="5">6.3.3.2</ecNumber>
    </recommendedName>
</protein>
<dbReference type="SUPFAM" id="SSF100950">
    <property type="entry name" value="NagB/RpiA/CoA transferase-like"/>
    <property type="match status" value="1"/>
</dbReference>
<dbReference type="PANTHER" id="PTHR23407">
    <property type="entry name" value="ATPASE INHIBITOR/5-FORMYLTETRAHYDROFOLATE CYCLO-LIGASE"/>
    <property type="match status" value="1"/>
</dbReference>
<keyword evidence="7" id="KW-1185">Reference proteome</keyword>
<dbReference type="GO" id="GO:0005524">
    <property type="term" value="F:ATP binding"/>
    <property type="evidence" value="ECO:0007669"/>
    <property type="project" value="UniProtKB-KW"/>
</dbReference>
<organism evidence="6 7">
    <name type="scientific">Azospira restricta</name>
    <dbReference type="NCBI Taxonomy" id="404405"/>
    <lineage>
        <taxon>Bacteria</taxon>
        <taxon>Pseudomonadati</taxon>
        <taxon>Pseudomonadota</taxon>
        <taxon>Betaproteobacteria</taxon>
        <taxon>Rhodocyclales</taxon>
        <taxon>Rhodocyclaceae</taxon>
        <taxon>Azospira</taxon>
    </lineage>
</organism>
<comment type="catalytic activity">
    <reaction evidence="5">
        <text>(6S)-5-formyl-5,6,7,8-tetrahydrofolate + ATP = (6R)-5,10-methenyltetrahydrofolate + ADP + phosphate</text>
        <dbReference type="Rhea" id="RHEA:10488"/>
        <dbReference type="ChEBI" id="CHEBI:30616"/>
        <dbReference type="ChEBI" id="CHEBI:43474"/>
        <dbReference type="ChEBI" id="CHEBI:57455"/>
        <dbReference type="ChEBI" id="CHEBI:57457"/>
        <dbReference type="ChEBI" id="CHEBI:456216"/>
        <dbReference type="EC" id="6.3.3.2"/>
    </reaction>
</comment>
<evidence type="ECO:0000256" key="1">
    <source>
        <dbReference type="ARBA" id="ARBA00010638"/>
    </source>
</evidence>
<dbReference type="InterPro" id="IPR002698">
    <property type="entry name" value="FTHF_cligase"/>
</dbReference>
<dbReference type="InterPro" id="IPR024185">
    <property type="entry name" value="FTHF_cligase-like_sf"/>
</dbReference>
<comment type="cofactor">
    <cofactor evidence="5">
        <name>Mg(2+)</name>
        <dbReference type="ChEBI" id="CHEBI:18420"/>
    </cofactor>
</comment>
<name>A0A974Y484_9RHOO</name>
<keyword evidence="6" id="KW-0436">Ligase</keyword>
<dbReference type="GO" id="GO:0046872">
    <property type="term" value="F:metal ion binding"/>
    <property type="evidence" value="ECO:0007669"/>
    <property type="project" value="UniProtKB-KW"/>
</dbReference>
<keyword evidence="5" id="KW-0479">Metal-binding</keyword>
<evidence type="ECO:0000256" key="3">
    <source>
        <dbReference type="ARBA" id="ARBA00022840"/>
    </source>
</evidence>